<name>X0ZZY8_9ZZZZ</name>
<protein>
    <submittedName>
        <fullName evidence="1">Uncharacterized protein</fullName>
    </submittedName>
</protein>
<gene>
    <name evidence="1" type="ORF">S01H4_32691</name>
</gene>
<sequence>METFTQIDTLTKKARDQEDAFASSLGHSIAILYLNEQSAVFQEQLTTLVMQHACNLVNQLQEVLKTGNQTQRISACEAFFEHEKKAEANALGT</sequence>
<evidence type="ECO:0000313" key="1">
    <source>
        <dbReference type="EMBL" id="GAG75129.1"/>
    </source>
</evidence>
<dbReference type="AlphaFoldDB" id="X0ZZY8"/>
<comment type="caution">
    <text evidence="1">The sequence shown here is derived from an EMBL/GenBank/DDBJ whole genome shotgun (WGS) entry which is preliminary data.</text>
</comment>
<organism evidence="1">
    <name type="scientific">marine sediment metagenome</name>
    <dbReference type="NCBI Taxonomy" id="412755"/>
    <lineage>
        <taxon>unclassified sequences</taxon>
        <taxon>metagenomes</taxon>
        <taxon>ecological metagenomes</taxon>
    </lineage>
</organism>
<accession>X0ZZY8</accession>
<dbReference type="EMBL" id="BART01017120">
    <property type="protein sequence ID" value="GAG75129.1"/>
    <property type="molecule type" value="Genomic_DNA"/>
</dbReference>
<proteinExistence type="predicted"/>
<feature type="non-terminal residue" evidence="1">
    <location>
        <position position="93"/>
    </location>
</feature>
<reference evidence="1" key="1">
    <citation type="journal article" date="2014" name="Front. Microbiol.">
        <title>High frequency of phylogenetically diverse reductive dehalogenase-homologous genes in deep subseafloor sedimentary metagenomes.</title>
        <authorList>
            <person name="Kawai M."/>
            <person name="Futagami T."/>
            <person name="Toyoda A."/>
            <person name="Takaki Y."/>
            <person name="Nishi S."/>
            <person name="Hori S."/>
            <person name="Arai W."/>
            <person name="Tsubouchi T."/>
            <person name="Morono Y."/>
            <person name="Uchiyama I."/>
            <person name="Ito T."/>
            <person name="Fujiyama A."/>
            <person name="Inagaki F."/>
            <person name="Takami H."/>
        </authorList>
    </citation>
    <scope>NUCLEOTIDE SEQUENCE</scope>
    <source>
        <strain evidence="1">Expedition CK06-06</strain>
    </source>
</reference>